<evidence type="ECO:0000313" key="3">
    <source>
        <dbReference type="EMBL" id="NEK84254.1"/>
    </source>
</evidence>
<keyword evidence="1 3" id="KW-0808">Transferase</keyword>
<organism evidence="3 4">
    <name type="scientific">Blastococcus saxobsidens</name>
    <dbReference type="NCBI Taxonomy" id="138336"/>
    <lineage>
        <taxon>Bacteria</taxon>
        <taxon>Bacillati</taxon>
        <taxon>Actinomycetota</taxon>
        <taxon>Actinomycetes</taxon>
        <taxon>Geodermatophilales</taxon>
        <taxon>Geodermatophilaceae</taxon>
        <taxon>Blastococcus</taxon>
    </lineage>
</organism>
<dbReference type="PANTHER" id="PTHR23416:SF78">
    <property type="entry name" value="LIPOPOLYSACCHARIDE BIOSYNTHESIS O-ACETYL TRANSFERASE WBBJ-RELATED"/>
    <property type="match status" value="1"/>
</dbReference>
<proteinExistence type="predicted"/>
<reference evidence="3 4" key="1">
    <citation type="submission" date="2019-12" db="EMBL/GenBank/DDBJ databases">
        <title>the WGS of Blastococcus saxobsidens 67B17.</title>
        <authorList>
            <person name="Jiang Z."/>
        </authorList>
    </citation>
    <scope>NUCLEOTIDE SEQUENCE [LARGE SCALE GENOMIC DNA]</scope>
    <source>
        <strain evidence="3 4">67B17</strain>
    </source>
</reference>
<protein>
    <submittedName>
        <fullName evidence="3">Acyltransferase</fullName>
    </submittedName>
</protein>
<keyword evidence="3" id="KW-0012">Acyltransferase</keyword>
<name>A0A6L9VXX6_9ACTN</name>
<dbReference type="Gene3D" id="2.160.10.10">
    <property type="entry name" value="Hexapeptide repeat proteins"/>
    <property type="match status" value="1"/>
</dbReference>
<dbReference type="AlphaFoldDB" id="A0A6L9VXX6"/>
<dbReference type="InterPro" id="IPR051159">
    <property type="entry name" value="Hexapeptide_acetyltransf"/>
</dbReference>
<dbReference type="EMBL" id="JAAGWG010000001">
    <property type="protein sequence ID" value="NEK84254.1"/>
    <property type="molecule type" value="Genomic_DNA"/>
</dbReference>
<dbReference type="Proteomes" id="UP000479241">
    <property type="component" value="Unassembled WGS sequence"/>
</dbReference>
<evidence type="ECO:0000256" key="2">
    <source>
        <dbReference type="ARBA" id="ARBA00022737"/>
    </source>
</evidence>
<dbReference type="InterPro" id="IPR011004">
    <property type="entry name" value="Trimer_LpxA-like_sf"/>
</dbReference>
<accession>A0A6L9VXX6</accession>
<gene>
    <name evidence="3" type="ORF">GCU60_00490</name>
</gene>
<keyword evidence="2" id="KW-0677">Repeat</keyword>
<dbReference type="PROSITE" id="PS00101">
    <property type="entry name" value="HEXAPEP_TRANSFERASES"/>
    <property type="match status" value="1"/>
</dbReference>
<dbReference type="PANTHER" id="PTHR23416">
    <property type="entry name" value="SIALIC ACID SYNTHASE-RELATED"/>
    <property type="match status" value="1"/>
</dbReference>
<dbReference type="InterPro" id="IPR018357">
    <property type="entry name" value="Hexapep_transf_CS"/>
</dbReference>
<dbReference type="GO" id="GO:0016746">
    <property type="term" value="F:acyltransferase activity"/>
    <property type="evidence" value="ECO:0007669"/>
    <property type="project" value="UniProtKB-KW"/>
</dbReference>
<evidence type="ECO:0000256" key="1">
    <source>
        <dbReference type="ARBA" id="ARBA00022679"/>
    </source>
</evidence>
<dbReference type="SUPFAM" id="SSF51161">
    <property type="entry name" value="Trimeric LpxA-like enzymes"/>
    <property type="match status" value="1"/>
</dbReference>
<dbReference type="InterPro" id="IPR001451">
    <property type="entry name" value="Hexapep"/>
</dbReference>
<dbReference type="Pfam" id="PF00132">
    <property type="entry name" value="Hexapep"/>
    <property type="match status" value="1"/>
</dbReference>
<comment type="caution">
    <text evidence="3">The sequence shown here is derived from an EMBL/GenBank/DDBJ whole genome shotgun (WGS) entry which is preliminary data.</text>
</comment>
<dbReference type="CDD" id="cd04647">
    <property type="entry name" value="LbH_MAT_like"/>
    <property type="match status" value="1"/>
</dbReference>
<sequence>MSYYGPLTLGDDFRIGAGAVFATAGPIKFGNRVRVARNLHLETSLTVHDDVLISSNVAIIGDDHPFDASSTPITEFSRSPLAHVRIGGDCLIGFGATIIGPLTVGSGSIVGAGAVVTKDVPPNSIVAGVPARTLRSRRP</sequence>
<evidence type="ECO:0000313" key="4">
    <source>
        <dbReference type="Proteomes" id="UP000479241"/>
    </source>
</evidence>